<dbReference type="AGR" id="Xenbase:XB-GENE-6256261"/>
<keyword evidence="6 9" id="KW-1133">Transmembrane helix</keyword>
<dbReference type="GO" id="GO:0006123">
    <property type="term" value="P:mitochondrial electron transport, cytochrome c to oxygen"/>
    <property type="evidence" value="ECO:0007669"/>
    <property type="project" value="UniProtKB-UniRule"/>
</dbReference>
<dbReference type="UniPathway" id="UPA00705"/>
<comment type="subunit">
    <text evidence="9">Component of the cytochrome c oxidase (complex IV, CIV), a multisubunit enzyme composed of 14 subunits. The complex is composed of a catalytic core of 3 subunits MT-CO1, MT-CO2 and MT-CO3, encoded in the mitochondrial DNA, and 11 supernumerary subunits COX4I, COX5A, COX5B, COX6A, COX6B, COX6C, COX7A, COX7B, COX7C, COX8 and NDUFA4, which are encoded in the nuclear genome. The complex exists as a monomer or a dimer and forms supercomplexes (SCs) in the inner mitochondrial membrane with NADH-ubiquinone oxidoreductase (complex I, CI) and ubiquinol-cytochrome c oxidoreductase (cytochrome b-c1 complex, complex III, CIII), resulting in different assemblies (supercomplex SCI(1)III(2)IV(1) and megacomplex MCI(2)III(2)IV(2)).</text>
</comment>
<dbReference type="InterPro" id="IPR037169">
    <property type="entry name" value="Cytochrome_c_oxidase_VIc_sf"/>
</dbReference>
<evidence type="ECO:0000256" key="4">
    <source>
        <dbReference type="ARBA" id="ARBA00022692"/>
    </source>
</evidence>
<evidence type="ECO:0000256" key="5">
    <source>
        <dbReference type="ARBA" id="ARBA00022792"/>
    </source>
</evidence>
<keyword evidence="7 9" id="KW-0496">Mitochondrion</keyword>
<evidence type="ECO:0000256" key="3">
    <source>
        <dbReference type="ARBA" id="ARBA00007204"/>
    </source>
</evidence>
<dbReference type="PANTHER" id="PTHR48416">
    <property type="entry name" value="CYTOCHROME C OXIDASE SUBUNIT 6C"/>
    <property type="match status" value="1"/>
</dbReference>
<comment type="subcellular location">
    <subcellularLocation>
        <location evidence="1 9">Mitochondrion inner membrane</location>
        <topology evidence="1 9">Single-pass membrane protein</topology>
    </subcellularLocation>
</comment>
<name>A0A1L8FZN4_XENLA</name>
<evidence type="ECO:0000313" key="11">
    <source>
        <dbReference type="RefSeq" id="XP_018123631.1"/>
    </source>
</evidence>
<dbReference type="PANTHER" id="PTHR48416:SF1">
    <property type="entry name" value="CYTOCHROME C OXIDASE SUBUNIT 6C"/>
    <property type="match status" value="1"/>
</dbReference>
<evidence type="ECO:0000313" key="10">
    <source>
        <dbReference type="Proteomes" id="UP000186698"/>
    </source>
</evidence>
<dbReference type="RefSeq" id="XP_018123631.1">
    <property type="nucleotide sequence ID" value="XM_018268142.2"/>
</dbReference>
<evidence type="ECO:0000256" key="1">
    <source>
        <dbReference type="ARBA" id="ARBA00004434"/>
    </source>
</evidence>
<dbReference type="Proteomes" id="UP000186698">
    <property type="component" value="Chromosome 6L"/>
</dbReference>
<keyword evidence="5 9" id="KW-0999">Mitochondrion inner membrane</keyword>
<proteinExistence type="inferred from homology"/>
<comment type="pathway">
    <text evidence="2 9">Energy metabolism; oxidative phosphorylation.</text>
</comment>
<dbReference type="AlphaFoldDB" id="A0A1L8FZN4"/>
<feature type="transmembrane region" description="Helical" evidence="9">
    <location>
        <begin position="94"/>
        <end position="112"/>
    </location>
</feature>
<gene>
    <name evidence="12" type="primary">cox6c.L</name>
    <name evidence="11" type="synonym">LOC108719345</name>
</gene>
<evidence type="ECO:0000256" key="7">
    <source>
        <dbReference type="ARBA" id="ARBA00023128"/>
    </source>
</evidence>
<dbReference type="OrthoDB" id="10051322at2759"/>
<comment type="similarity">
    <text evidence="3 9">Belongs to the cytochrome c oxidase subunit 6c family.</text>
</comment>
<keyword evidence="8 9" id="KW-0472">Membrane</keyword>
<dbReference type="InterPro" id="IPR034884">
    <property type="entry name" value="Cytochrome_c_oxidase_VIc/VIIs"/>
</dbReference>
<dbReference type="CDD" id="cd22901">
    <property type="entry name" value="CcO_VIc"/>
    <property type="match status" value="1"/>
</dbReference>
<dbReference type="InterPro" id="IPR051389">
    <property type="entry name" value="Cytochrome_c_oxidase_VIc"/>
</dbReference>
<keyword evidence="4 9" id="KW-0812">Transmembrane</keyword>
<dbReference type="Pfam" id="PF02937">
    <property type="entry name" value="COX6C"/>
    <property type="match status" value="1"/>
</dbReference>
<dbReference type="Bgee" id="108719345">
    <property type="expression patterns" value="Expressed in muscle tissue and 19 other cell types or tissues"/>
</dbReference>
<dbReference type="PaxDb" id="8355-A0A1L8FZN4"/>
<dbReference type="Gene3D" id="4.10.93.10">
    <property type="entry name" value="Mitochondrial cytochrome c oxidase subunit VIc/VIIs"/>
    <property type="match status" value="1"/>
</dbReference>
<accession>A0A1L8FZN4</accession>
<dbReference type="KEGG" id="xla:108719345"/>
<reference evidence="11" key="1">
    <citation type="submission" date="2025-08" db="UniProtKB">
        <authorList>
            <consortium name="RefSeq"/>
        </authorList>
    </citation>
    <scope>IDENTIFICATION</scope>
    <source>
        <strain evidence="11">J_2021</strain>
        <tissue evidence="11">Erythrocytes</tissue>
    </source>
</reference>
<evidence type="ECO:0000256" key="2">
    <source>
        <dbReference type="ARBA" id="ARBA00004673"/>
    </source>
</evidence>
<evidence type="ECO:0000256" key="8">
    <source>
        <dbReference type="ARBA" id="ARBA00023136"/>
    </source>
</evidence>
<dbReference type="SUPFAM" id="SSF81415">
    <property type="entry name" value="Mitochondrial cytochrome c oxidase subunit VIc"/>
    <property type="match status" value="1"/>
</dbReference>
<dbReference type="GeneID" id="108719345"/>
<keyword evidence="10" id="KW-1185">Reference proteome</keyword>
<evidence type="ECO:0000313" key="12">
    <source>
        <dbReference type="Xenbase" id="XB-GENE-6256261"/>
    </source>
</evidence>
<evidence type="ECO:0000256" key="6">
    <source>
        <dbReference type="ARBA" id="ARBA00022989"/>
    </source>
</evidence>
<evidence type="ECO:0000256" key="9">
    <source>
        <dbReference type="RuleBase" id="RU368096"/>
    </source>
</evidence>
<comment type="function">
    <text evidence="9">Component of the cytochrome c oxidase, the last enzyme in the mitochondrial electron transport chain which drives oxidative phosphorylation. The respiratory chain contains 3 multisubunit complexes succinate dehydrogenase (complex II, CII), ubiquinol-cytochrome c oxidoreductase (cytochrome b-c1 complex, complex III, CIII) and cytochrome c oxidase (complex IV, CIV), that cooperate to transfer electrons derived from NADH and succinate to molecular oxygen, creating an electrochemical gradient over the inner membrane that drives transmembrane transport and the ATP synthase. Cytochrome c oxidase is the component of the respiratory chain that catalyzes the reduction of oxygen to water. Electrons originating from reduced cytochrome c in the intermembrane space (IMS) are transferred via the dinuclear copper A center (CU(A)) of subunit 2 and heme A of subunit 1 to the active site in subunit 1, a binuclear center (BNC) formed by heme A3 and copper B (CU(B)). The BNC reduces molecular oxygen to 2 water molecules using 4 electrons from cytochrome c in the IMS and 4 protons from the mitochondrial matrix.</text>
</comment>
<organism evidence="10 11">
    <name type="scientific">Xenopus laevis</name>
    <name type="common">African clawed frog</name>
    <dbReference type="NCBI Taxonomy" id="8355"/>
    <lineage>
        <taxon>Eukaryota</taxon>
        <taxon>Metazoa</taxon>
        <taxon>Chordata</taxon>
        <taxon>Craniata</taxon>
        <taxon>Vertebrata</taxon>
        <taxon>Euteleostomi</taxon>
        <taxon>Amphibia</taxon>
        <taxon>Batrachia</taxon>
        <taxon>Anura</taxon>
        <taxon>Pipoidea</taxon>
        <taxon>Pipidae</taxon>
        <taxon>Xenopodinae</taxon>
        <taxon>Xenopus</taxon>
        <taxon>Xenopus</taxon>
    </lineage>
</organism>
<dbReference type="Xenbase" id="XB-GENE-6256261">
    <property type="gene designation" value="cox6c.L"/>
</dbReference>
<dbReference type="GO" id="GO:0005743">
    <property type="term" value="C:mitochondrial inner membrane"/>
    <property type="evidence" value="ECO:0000318"/>
    <property type="project" value="GO_Central"/>
</dbReference>
<sequence length="154" mass="17183">MSQPSFFSSFSCHFTFVPSPQSFKCILSLRMRTVIYFIAPPPNNPAQEYLPVTCFLSGLIGKGHCNLVGGAERIIMVAGLLAKPQMRGLLGKRLRFHIIGAFVVSLGVTAMYKFGVAEPRKRAYADYYKNFDAMKEYEAMREAGVFQSVQPKGQ</sequence>
<protein>
    <recommendedName>
        <fullName evidence="9">Cytochrome c oxidase subunit 6C</fullName>
    </recommendedName>
    <alternativeName>
        <fullName evidence="9">Cytochrome c oxidase polypeptide VIc</fullName>
    </alternativeName>
</protein>
<dbReference type="GO" id="GO:0045277">
    <property type="term" value="C:respiratory chain complex IV"/>
    <property type="evidence" value="ECO:0007669"/>
    <property type="project" value="UniProtKB-UniRule"/>
</dbReference>
<dbReference type="STRING" id="8355.A0A1L8FZN4"/>